<protein>
    <recommendedName>
        <fullName evidence="1">mRNA interferase</fullName>
        <ecNumber evidence="1">3.1.-.-</ecNumber>
    </recommendedName>
</protein>
<keyword evidence="3" id="KW-1185">Reference proteome</keyword>
<accession>A0A220RZ99</accession>
<organism evidence="2 3">
    <name type="scientific">Neisseria chenwenguii</name>
    <dbReference type="NCBI Taxonomy" id="1853278"/>
    <lineage>
        <taxon>Bacteria</taxon>
        <taxon>Pseudomonadati</taxon>
        <taxon>Pseudomonadota</taxon>
        <taxon>Betaproteobacteria</taxon>
        <taxon>Neisseriales</taxon>
        <taxon>Neisseriaceae</taxon>
        <taxon>Neisseria</taxon>
    </lineage>
</organism>
<gene>
    <name evidence="2" type="ORF">BG910_01200</name>
</gene>
<dbReference type="PANTHER" id="PTHR33988">
    <property type="entry name" value="ENDORIBONUCLEASE MAZF-RELATED"/>
    <property type="match status" value="1"/>
</dbReference>
<dbReference type="AlphaFoldDB" id="A0A220RZ99"/>
<evidence type="ECO:0000313" key="2">
    <source>
        <dbReference type="EMBL" id="ASK26551.1"/>
    </source>
</evidence>
<dbReference type="InterPro" id="IPR003477">
    <property type="entry name" value="PemK-like"/>
</dbReference>
<evidence type="ECO:0000313" key="3">
    <source>
        <dbReference type="Proteomes" id="UP000198238"/>
    </source>
</evidence>
<dbReference type="GO" id="GO:0004521">
    <property type="term" value="F:RNA endonuclease activity"/>
    <property type="evidence" value="ECO:0007669"/>
    <property type="project" value="TreeGrafter"/>
</dbReference>
<reference evidence="2 3" key="1">
    <citation type="submission" date="2017-06" db="EMBL/GenBank/DDBJ databases">
        <title>Neisseria chenwenguii sp. nov., isolated from the intestinal contents of Tibetan Plateau Pika in Yushu, Qinghai Province, China.</title>
        <authorList>
            <person name="Zhang G."/>
        </authorList>
    </citation>
    <scope>NUCLEOTIDE SEQUENCE [LARGE SCALE GENOMIC DNA]</scope>
    <source>
        <strain evidence="2 3">10023</strain>
    </source>
</reference>
<dbReference type="Gene3D" id="2.30.30.110">
    <property type="match status" value="1"/>
</dbReference>
<dbReference type="InterPro" id="IPR011067">
    <property type="entry name" value="Plasmid_toxin/cell-grow_inhib"/>
</dbReference>
<dbReference type="GO" id="GO:0016075">
    <property type="term" value="P:rRNA catabolic process"/>
    <property type="evidence" value="ECO:0007669"/>
    <property type="project" value="TreeGrafter"/>
</dbReference>
<comment type="similarity">
    <text evidence="1">Belongs to the PemK/MazF family.</text>
</comment>
<proteinExistence type="inferred from homology"/>
<dbReference type="PANTHER" id="PTHR33988:SF2">
    <property type="entry name" value="ENDORIBONUCLEASE MAZF"/>
    <property type="match status" value="1"/>
</dbReference>
<dbReference type="SUPFAM" id="SSF50118">
    <property type="entry name" value="Cell growth inhibitor/plasmid maintenance toxic component"/>
    <property type="match status" value="1"/>
</dbReference>
<keyword evidence="1" id="KW-0378">Hydrolase</keyword>
<sequence length="110" mass="12179">MAMANTLTRGDIWLITLDPTVGSEIRKTRPCVIVSPDEIHNHLKTALIAPMTTGARPAPFRIEVSFQGKNGLILTDQMRVIAKNRLVQRLGSLDNDTLTQTLAVLRELFA</sequence>
<keyword evidence="1" id="KW-0540">Nuclease</keyword>
<dbReference type="GO" id="GO:0016787">
    <property type="term" value="F:hydrolase activity"/>
    <property type="evidence" value="ECO:0007669"/>
    <property type="project" value="UniProtKB-KW"/>
</dbReference>
<dbReference type="Pfam" id="PF02452">
    <property type="entry name" value="PemK_toxin"/>
    <property type="match status" value="1"/>
</dbReference>
<comment type="function">
    <text evidence="1">Toxic component of a type II toxin-antitoxin (TA) system.</text>
</comment>
<dbReference type="PIRSF" id="PIRSF033490">
    <property type="entry name" value="MazF"/>
    <property type="match status" value="1"/>
</dbReference>
<dbReference type="GO" id="GO:0006402">
    <property type="term" value="P:mRNA catabolic process"/>
    <property type="evidence" value="ECO:0007669"/>
    <property type="project" value="TreeGrafter"/>
</dbReference>
<dbReference type="EC" id="3.1.-.-" evidence="1"/>
<evidence type="ECO:0000256" key="1">
    <source>
        <dbReference type="PIRNR" id="PIRNR033490"/>
    </source>
</evidence>
<name>A0A220RZ99_9NEIS</name>
<keyword evidence="1" id="KW-0255">Endonuclease</keyword>
<dbReference type="EMBL" id="CP022278">
    <property type="protein sequence ID" value="ASK26551.1"/>
    <property type="molecule type" value="Genomic_DNA"/>
</dbReference>
<dbReference type="KEGG" id="nei:BG910_01200"/>
<dbReference type="GO" id="GO:0003677">
    <property type="term" value="F:DNA binding"/>
    <property type="evidence" value="ECO:0007669"/>
    <property type="project" value="InterPro"/>
</dbReference>
<dbReference type="Proteomes" id="UP000198238">
    <property type="component" value="Chromosome"/>
</dbReference>